<dbReference type="EMBL" id="JBHSXM010000003">
    <property type="protein sequence ID" value="MFC6838020.1"/>
    <property type="molecule type" value="Genomic_DNA"/>
</dbReference>
<dbReference type="PANTHER" id="PTHR11941">
    <property type="entry name" value="ENOYL-COA HYDRATASE-RELATED"/>
    <property type="match status" value="1"/>
</dbReference>
<evidence type="ECO:0000313" key="4">
    <source>
        <dbReference type="Proteomes" id="UP001596406"/>
    </source>
</evidence>
<keyword evidence="4" id="KW-1185">Reference proteome</keyword>
<dbReference type="PROSITE" id="PS00166">
    <property type="entry name" value="ENOYL_COA_HYDRATASE"/>
    <property type="match status" value="1"/>
</dbReference>
<sequence length="262" mass="29119">MARYSAYESITVDVEDGVATLEFHRPEVYNALNDDVMHDVTRAFDEIQLDRSIDVVVLTGEGEKAFSAGADITEYAGTPEEHDPRQRDRQDLFYDMYRKTRECHAPVIAKINGYCVGGGLILAMYCDLRVAVEDAKFGVPTANIGQIPTGGSNRRAIELVGEAKAKELVYTAGFIDADEAERIGLVNHAVPREDLDATVQSIIDGIQDTGRLAVKNSKRALNQAAQAPDEATAREFEADLWWEQFATEERERLVDEFNEGDE</sequence>
<protein>
    <submittedName>
        <fullName evidence="3">Enoyl-CoA hydratase/isomerase family protein</fullName>
    </submittedName>
</protein>
<dbReference type="AlphaFoldDB" id="A0ABD5UBU5"/>
<organism evidence="3 4">
    <name type="scientific">Halomarina ordinaria</name>
    <dbReference type="NCBI Taxonomy" id="3033939"/>
    <lineage>
        <taxon>Archaea</taxon>
        <taxon>Methanobacteriati</taxon>
        <taxon>Methanobacteriota</taxon>
        <taxon>Stenosarchaea group</taxon>
        <taxon>Halobacteria</taxon>
        <taxon>Halobacteriales</taxon>
        <taxon>Natronomonadaceae</taxon>
        <taxon>Halomarina</taxon>
    </lineage>
</organism>
<accession>A0ABD5UBU5</accession>
<dbReference type="InterPro" id="IPR029045">
    <property type="entry name" value="ClpP/crotonase-like_dom_sf"/>
</dbReference>
<evidence type="ECO:0000313" key="3">
    <source>
        <dbReference type="EMBL" id="MFC6838020.1"/>
    </source>
</evidence>
<dbReference type="PANTHER" id="PTHR11941:SF54">
    <property type="entry name" value="ENOYL-COA HYDRATASE, MITOCHONDRIAL"/>
    <property type="match status" value="1"/>
</dbReference>
<dbReference type="Pfam" id="PF00378">
    <property type="entry name" value="ECH_1"/>
    <property type="match status" value="1"/>
</dbReference>
<gene>
    <name evidence="3" type="ORF">ACFQHK_16180</name>
</gene>
<dbReference type="InterPro" id="IPR001753">
    <property type="entry name" value="Enoyl-CoA_hydra/iso"/>
</dbReference>
<dbReference type="GO" id="GO:0003824">
    <property type="term" value="F:catalytic activity"/>
    <property type="evidence" value="ECO:0007669"/>
    <property type="project" value="UniProtKB-ARBA"/>
</dbReference>
<dbReference type="InterPro" id="IPR018376">
    <property type="entry name" value="Enoyl-CoA_hyd/isom_CS"/>
</dbReference>
<proteinExistence type="inferred from homology"/>
<comment type="similarity">
    <text evidence="1 2">Belongs to the enoyl-CoA hydratase/isomerase family.</text>
</comment>
<evidence type="ECO:0000256" key="1">
    <source>
        <dbReference type="ARBA" id="ARBA00005254"/>
    </source>
</evidence>
<reference evidence="3 4" key="1">
    <citation type="journal article" date="2019" name="Int. J. Syst. Evol. Microbiol.">
        <title>The Global Catalogue of Microorganisms (GCM) 10K type strain sequencing project: providing services to taxonomists for standard genome sequencing and annotation.</title>
        <authorList>
            <consortium name="The Broad Institute Genomics Platform"/>
            <consortium name="The Broad Institute Genome Sequencing Center for Infectious Disease"/>
            <person name="Wu L."/>
            <person name="Ma J."/>
        </authorList>
    </citation>
    <scope>NUCLEOTIDE SEQUENCE [LARGE SCALE GENOMIC DNA]</scope>
    <source>
        <strain evidence="3 4">PSRA2</strain>
    </source>
</reference>
<dbReference type="SUPFAM" id="SSF52096">
    <property type="entry name" value="ClpP/crotonase"/>
    <property type="match status" value="1"/>
</dbReference>
<dbReference type="Proteomes" id="UP001596406">
    <property type="component" value="Unassembled WGS sequence"/>
</dbReference>
<dbReference type="RefSeq" id="WP_304449740.1">
    <property type="nucleotide sequence ID" value="NZ_JARRAH010000003.1"/>
</dbReference>
<dbReference type="Gene3D" id="3.90.226.10">
    <property type="entry name" value="2-enoyl-CoA Hydratase, Chain A, domain 1"/>
    <property type="match status" value="1"/>
</dbReference>
<evidence type="ECO:0000256" key="2">
    <source>
        <dbReference type="RuleBase" id="RU003707"/>
    </source>
</evidence>
<name>A0ABD5UBU5_9EURY</name>
<comment type="caution">
    <text evidence="3">The sequence shown here is derived from an EMBL/GenBank/DDBJ whole genome shotgun (WGS) entry which is preliminary data.</text>
</comment>
<dbReference type="CDD" id="cd06558">
    <property type="entry name" value="crotonase-like"/>
    <property type="match status" value="1"/>
</dbReference>